<dbReference type="RefSeq" id="XP_039129262.1">
    <property type="nucleotide sequence ID" value="XM_039273328.1"/>
</dbReference>
<organism evidence="1 2">
    <name type="scientific">Dioscorea cayennensis subsp. rotundata</name>
    <name type="common">White Guinea yam</name>
    <name type="synonym">Dioscorea rotundata</name>
    <dbReference type="NCBI Taxonomy" id="55577"/>
    <lineage>
        <taxon>Eukaryota</taxon>
        <taxon>Viridiplantae</taxon>
        <taxon>Streptophyta</taxon>
        <taxon>Embryophyta</taxon>
        <taxon>Tracheophyta</taxon>
        <taxon>Spermatophyta</taxon>
        <taxon>Magnoliopsida</taxon>
        <taxon>Liliopsida</taxon>
        <taxon>Dioscoreales</taxon>
        <taxon>Dioscoreaceae</taxon>
        <taxon>Dioscorea</taxon>
    </lineage>
</organism>
<proteinExistence type="predicted"/>
<evidence type="ECO:0000313" key="2">
    <source>
        <dbReference type="RefSeq" id="XP_039129262.1"/>
    </source>
</evidence>
<dbReference type="GeneID" id="120265426"/>
<name>A0AB40BPF0_DIOCR</name>
<reference evidence="2" key="1">
    <citation type="submission" date="2025-08" db="UniProtKB">
        <authorList>
            <consortium name="RefSeq"/>
        </authorList>
    </citation>
    <scope>IDENTIFICATION</scope>
</reference>
<sequence length="154" mass="17390">MVSGPELQELVTMANNCKYDDVFASNYLYQPNSVVYDQQSLVGSSYNSMCVPSQDVNFASSLATRSHEGDPAEDGEIFSDISLTYISRMLLEEDIDEKVNMYQQQAALRATEKPFYDILGEEYPYPLLPDKFSFHFTRNLDRLDGGVVVVVVEC</sequence>
<protein>
    <submittedName>
        <fullName evidence="2">Scarecrow-like protein 9</fullName>
    </submittedName>
</protein>
<gene>
    <name evidence="2" type="primary">LOC120265426</name>
</gene>
<accession>A0AB40BPF0</accession>
<evidence type="ECO:0000313" key="1">
    <source>
        <dbReference type="Proteomes" id="UP001515500"/>
    </source>
</evidence>
<keyword evidence="1" id="KW-1185">Reference proteome</keyword>
<dbReference type="AlphaFoldDB" id="A0AB40BPF0"/>
<dbReference type="Proteomes" id="UP001515500">
    <property type="component" value="Chromosome 7"/>
</dbReference>